<evidence type="ECO:0000313" key="1">
    <source>
        <dbReference type="EMBL" id="SDF16898.1"/>
    </source>
</evidence>
<accession>A0A1G7IWA7</accession>
<evidence type="ECO:0000313" key="2">
    <source>
        <dbReference type="Proteomes" id="UP000183404"/>
    </source>
</evidence>
<proteinExistence type="predicted"/>
<sequence>MLPKECSKCLKGNGNICIAFNDPYFQWKNGRRCYGYVDSPAEMLKMYQEMYEYNLLKNEDSESIKRIIAYYQEMLNF</sequence>
<dbReference type="Proteomes" id="UP000183404">
    <property type="component" value="Unassembled WGS sequence"/>
</dbReference>
<protein>
    <submittedName>
        <fullName evidence="1">Uncharacterized protein</fullName>
    </submittedName>
</protein>
<gene>
    <name evidence="1" type="ORF">SAMN04244560_00347</name>
</gene>
<organism evidence="1 2">
    <name type="scientific">Thermoanaerobacter thermohydrosulfuricus</name>
    <name type="common">Clostridium thermohydrosulfuricum</name>
    <dbReference type="NCBI Taxonomy" id="1516"/>
    <lineage>
        <taxon>Bacteria</taxon>
        <taxon>Bacillati</taxon>
        <taxon>Bacillota</taxon>
        <taxon>Clostridia</taxon>
        <taxon>Thermoanaerobacterales</taxon>
        <taxon>Thermoanaerobacteraceae</taxon>
        <taxon>Thermoanaerobacter</taxon>
    </lineage>
</organism>
<dbReference type="AlphaFoldDB" id="A0A1G7IWA7"/>
<reference evidence="1 2" key="1">
    <citation type="submission" date="2016-10" db="EMBL/GenBank/DDBJ databases">
        <authorList>
            <person name="de Groot N.N."/>
        </authorList>
    </citation>
    <scope>NUCLEOTIDE SEQUENCE [LARGE SCALE GENOMIC DNA]</scope>
    <source>
        <strain evidence="1 2">DSM 569</strain>
    </source>
</reference>
<name>A0A1G7IWA7_THETY</name>
<dbReference type="EMBL" id="FNBS01000005">
    <property type="protein sequence ID" value="SDF16898.1"/>
    <property type="molecule type" value="Genomic_DNA"/>
</dbReference>
<dbReference type="RefSeq" id="WP_074592049.1">
    <property type="nucleotide sequence ID" value="NZ_FNBS01000005.1"/>
</dbReference>